<name>A0ACB1AL23_MELEN</name>
<dbReference type="Proteomes" id="UP001497535">
    <property type="component" value="Unassembled WGS sequence"/>
</dbReference>
<gene>
    <name evidence="1" type="ORF">MENTE1834_LOCUS40171</name>
</gene>
<comment type="caution">
    <text evidence="1">The sequence shown here is derived from an EMBL/GenBank/DDBJ whole genome shotgun (WGS) entry which is preliminary data.</text>
</comment>
<evidence type="ECO:0000313" key="2">
    <source>
        <dbReference type="Proteomes" id="UP001497535"/>
    </source>
</evidence>
<proteinExistence type="predicted"/>
<reference evidence="1" key="1">
    <citation type="submission" date="2023-11" db="EMBL/GenBank/DDBJ databases">
        <authorList>
            <person name="Poullet M."/>
        </authorList>
    </citation>
    <scope>NUCLEOTIDE SEQUENCE</scope>
    <source>
        <strain evidence="1">E1834</strain>
    </source>
</reference>
<sequence length="60" mass="6967">MENSDETTNTETKKINETEEGPGSKFDIYLQNELVTERLKLLNYEIEFTELGDSLKTIPR</sequence>
<protein>
    <submittedName>
        <fullName evidence="1">Uncharacterized protein</fullName>
    </submittedName>
</protein>
<evidence type="ECO:0000313" key="1">
    <source>
        <dbReference type="EMBL" id="CAK5092601.1"/>
    </source>
</evidence>
<organism evidence="1 2">
    <name type="scientific">Meloidogyne enterolobii</name>
    <name type="common">Root-knot nematode worm</name>
    <name type="synonym">Meloidogyne mayaguensis</name>
    <dbReference type="NCBI Taxonomy" id="390850"/>
    <lineage>
        <taxon>Eukaryota</taxon>
        <taxon>Metazoa</taxon>
        <taxon>Ecdysozoa</taxon>
        <taxon>Nematoda</taxon>
        <taxon>Chromadorea</taxon>
        <taxon>Rhabditida</taxon>
        <taxon>Tylenchina</taxon>
        <taxon>Tylenchomorpha</taxon>
        <taxon>Tylenchoidea</taxon>
        <taxon>Meloidogynidae</taxon>
        <taxon>Meloidogyninae</taxon>
        <taxon>Meloidogyne</taxon>
    </lineage>
</organism>
<dbReference type="EMBL" id="CAVMJV010000093">
    <property type="protein sequence ID" value="CAK5092601.1"/>
    <property type="molecule type" value="Genomic_DNA"/>
</dbReference>
<keyword evidence="2" id="KW-1185">Reference proteome</keyword>
<accession>A0ACB1AL23</accession>